<evidence type="ECO:0000313" key="1">
    <source>
        <dbReference type="EMBL" id="WNR43645.1"/>
    </source>
</evidence>
<name>A0AA96LRZ5_9BACL</name>
<sequence length="235" mass="26129">MTLDEVMARLEELGSEQTKKTLSKHGAREPFFGVKVGDMKKLVKVVKKDRELALALYATGNTDAMYLAGLSIDPKSMTKDELQAWAGQAYWYMLAEFAVAGVAAESPYALELAREWMQSRDEMLAACGWSTYANYMSITPDEQLDLAEIADLLEQIRSTIHQERNRVRYVMNGFVITVGAYCFPLHDTAVKVAAEIGKVHVDVGQTACKVPLATDYIEKIESMGRIGKKKATCIC</sequence>
<dbReference type="SUPFAM" id="SSF48371">
    <property type="entry name" value="ARM repeat"/>
    <property type="match status" value="1"/>
</dbReference>
<evidence type="ECO:0000313" key="2">
    <source>
        <dbReference type="Proteomes" id="UP001304650"/>
    </source>
</evidence>
<gene>
    <name evidence="1" type="ORF">MJB10_21470</name>
</gene>
<dbReference type="Pfam" id="PF08713">
    <property type="entry name" value="DNA_alkylation"/>
    <property type="match status" value="1"/>
</dbReference>
<dbReference type="AlphaFoldDB" id="A0AA96LRZ5"/>
<dbReference type="InterPro" id="IPR014825">
    <property type="entry name" value="DNA_alkylation"/>
</dbReference>
<dbReference type="PANTHER" id="PTHR41291">
    <property type="entry name" value="DNA ALKYLATION REPAIR PROTEIN"/>
    <property type="match status" value="1"/>
</dbReference>
<dbReference type="RefSeq" id="WP_314798207.1">
    <property type="nucleotide sequence ID" value="NZ_CP130319.1"/>
</dbReference>
<dbReference type="KEGG" id="proo:MJB10_21470"/>
<dbReference type="CDD" id="cd06561">
    <property type="entry name" value="AlkD_like"/>
    <property type="match status" value="1"/>
</dbReference>
<protein>
    <submittedName>
        <fullName evidence="1">DNA alkylation repair protein</fullName>
    </submittedName>
</protein>
<dbReference type="EMBL" id="CP130319">
    <property type="protein sequence ID" value="WNR43645.1"/>
    <property type="molecule type" value="Genomic_DNA"/>
</dbReference>
<keyword evidence="2" id="KW-1185">Reference proteome</keyword>
<dbReference type="Proteomes" id="UP001304650">
    <property type="component" value="Chromosome"/>
</dbReference>
<dbReference type="PANTHER" id="PTHR41291:SF1">
    <property type="entry name" value="DNA ALKYLATION REPAIR PROTEIN"/>
    <property type="match status" value="1"/>
</dbReference>
<proteinExistence type="predicted"/>
<dbReference type="InterPro" id="IPR016024">
    <property type="entry name" value="ARM-type_fold"/>
</dbReference>
<reference evidence="1" key="1">
    <citation type="submission" date="2022-02" db="EMBL/GenBank/DDBJ databases">
        <title>Paenibacillus sp. MBLB1832 Whole Genome Shotgun Sequencing.</title>
        <authorList>
            <person name="Hwang C.Y."/>
            <person name="Cho E.-S."/>
            <person name="Seo M.-J."/>
        </authorList>
    </citation>
    <scope>NUCLEOTIDE SEQUENCE</scope>
    <source>
        <strain evidence="1">MBLB1832</strain>
    </source>
</reference>
<dbReference type="Gene3D" id="1.25.10.90">
    <property type="match status" value="1"/>
</dbReference>
<accession>A0AA96LRZ5</accession>
<organism evidence="1 2">
    <name type="scientific">Paenibacillus roseopurpureus</name>
    <dbReference type="NCBI Taxonomy" id="2918901"/>
    <lineage>
        <taxon>Bacteria</taxon>
        <taxon>Bacillati</taxon>
        <taxon>Bacillota</taxon>
        <taxon>Bacilli</taxon>
        <taxon>Bacillales</taxon>
        <taxon>Paenibacillaceae</taxon>
        <taxon>Paenibacillus</taxon>
    </lineage>
</organism>